<dbReference type="Proteomes" id="UP001317322">
    <property type="component" value="Chromosome"/>
</dbReference>
<proteinExistence type="predicted"/>
<sequence length="277" mass="30075">MRSRDFSRAPAQARAEALVVLERAGGDVAWARRARRAARAADGHVWSAGVLARDGDGRRVRGLVACFTTPAQADAFTAGADPVRDRTRTFRAAADGYTNGVWRAEGDVMAHVERFSPLSAETSRGRTPPLVAPAPPRRRRGARGGAGDPEAGRADGTPTTPARSGAMFLGATRYRGPHSWAVLSREWYPMVADMRRMKGYVWHRVYWEPPFTLGTLAFFTDRDALMLFARLPAHRRLMTWITRDRRHGTGGYIRVHLAQGASGDAGDAAGGTAGVAP</sequence>
<protein>
    <recommendedName>
        <fullName evidence="4">DUF4188 domain-containing protein</fullName>
    </recommendedName>
</protein>
<accession>A0ABY5K493</accession>
<name>A0ABY5K493_9CELL</name>
<evidence type="ECO:0008006" key="4">
    <source>
        <dbReference type="Google" id="ProtNLM"/>
    </source>
</evidence>
<dbReference type="RefSeq" id="WP_227563547.1">
    <property type="nucleotide sequence ID" value="NZ_CP101989.1"/>
</dbReference>
<evidence type="ECO:0000256" key="1">
    <source>
        <dbReference type="SAM" id="MobiDB-lite"/>
    </source>
</evidence>
<reference evidence="2 3" key="1">
    <citation type="submission" date="2022-07" db="EMBL/GenBank/DDBJ databases">
        <title>Novel species in genus cellulomonas.</title>
        <authorList>
            <person name="Ye L."/>
        </authorList>
    </citation>
    <scope>NUCLEOTIDE SEQUENCE [LARGE SCALE GENOMIC DNA]</scope>
    <source>
        <strain evidence="3">zg-Y908</strain>
    </source>
</reference>
<gene>
    <name evidence="2" type="ORF">NP075_18395</name>
</gene>
<evidence type="ECO:0000313" key="2">
    <source>
        <dbReference type="EMBL" id="UUI65054.1"/>
    </source>
</evidence>
<keyword evidence="3" id="KW-1185">Reference proteome</keyword>
<dbReference type="EMBL" id="CP101989">
    <property type="protein sequence ID" value="UUI65054.1"/>
    <property type="molecule type" value="Genomic_DNA"/>
</dbReference>
<organism evidence="2 3">
    <name type="scientific">Cellulomonas wangsupingiae</name>
    <dbReference type="NCBI Taxonomy" id="2968085"/>
    <lineage>
        <taxon>Bacteria</taxon>
        <taxon>Bacillati</taxon>
        <taxon>Actinomycetota</taxon>
        <taxon>Actinomycetes</taxon>
        <taxon>Micrococcales</taxon>
        <taxon>Cellulomonadaceae</taxon>
        <taxon>Cellulomonas</taxon>
    </lineage>
</organism>
<feature type="region of interest" description="Disordered" evidence="1">
    <location>
        <begin position="119"/>
        <end position="164"/>
    </location>
</feature>
<evidence type="ECO:0000313" key="3">
    <source>
        <dbReference type="Proteomes" id="UP001317322"/>
    </source>
</evidence>